<comment type="caution">
    <text evidence="1">The sequence shown here is derived from an EMBL/GenBank/DDBJ whole genome shotgun (WGS) entry which is preliminary data.</text>
</comment>
<organism evidence="1 2">
    <name type="scientific">Kingdonia uniflora</name>
    <dbReference type="NCBI Taxonomy" id="39325"/>
    <lineage>
        <taxon>Eukaryota</taxon>
        <taxon>Viridiplantae</taxon>
        <taxon>Streptophyta</taxon>
        <taxon>Embryophyta</taxon>
        <taxon>Tracheophyta</taxon>
        <taxon>Spermatophyta</taxon>
        <taxon>Magnoliopsida</taxon>
        <taxon>Ranunculales</taxon>
        <taxon>Circaeasteraceae</taxon>
        <taxon>Kingdonia</taxon>
    </lineage>
</organism>
<dbReference type="AlphaFoldDB" id="A0A7J7MH07"/>
<proteinExistence type="predicted"/>
<dbReference type="Proteomes" id="UP000541444">
    <property type="component" value="Unassembled WGS sequence"/>
</dbReference>
<keyword evidence="2" id="KW-1185">Reference proteome</keyword>
<accession>A0A7J7MH07</accession>
<name>A0A7J7MH07_9MAGN</name>
<protein>
    <submittedName>
        <fullName evidence="1">Uncharacterized protein</fullName>
    </submittedName>
</protein>
<evidence type="ECO:0000313" key="2">
    <source>
        <dbReference type="Proteomes" id="UP000541444"/>
    </source>
</evidence>
<dbReference type="EMBL" id="JACGCM010001519">
    <property type="protein sequence ID" value="KAF6154102.1"/>
    <property type="molecule type" value="Genomic_DNA"/>
</dbReference>
<evidence type="ECO:0000313" key="1">
    <source>
        <dbReference type="EMBL" id="KAF6154102.1"/>
    </source>
</evidence>
<gene>
    <name evidence="1" type="ORF">GIB67_000380</name>
</gene>
<reference evidence="1 2" key="1">
    <citation type="journal article" date="2020" name="IScience">
        <title>Genome Sequencing of the Endangered Kingdonia uniflora (Circaeasteraceae, Ranunculales) Reveals Potential Mechanisms of Evolutionary Specialization.</title>
        <authorList>
            <person name="Sun Y."/>
            <person name="Deng T."/>
            <person name="Zhang A."/>
            <person name="Moore M.J."/>
            <person name="Landis J.B."/>
            <person name="Lin N."/>
            <person name="Zhang H."/>
            <person name="Zhang X."/>
            <person name="Huang J."/>
            <person name="Zhang X."/>
            <person name="Sun H."/>
            <person name="Wang H."/>
        </authorList>
    </citation>
    <scope>NUCLEOTIDE SEQUENCE [LARGE SCALE GENOMIC DNA]</scope>
    <source>
        <strain evidence="1">TB1705</strain>
        <tissue evidence="1">Leaf</tissue>
    </source>
</reference>
<sequence>MRVGKMRESRVMGSHLMLKSLKRSEGYSSRVFLVVIAPIVDRPLRFPALAYQLTKH</sequence>